<reference evidence="2 3" key="1">
    <citation type="submission" date="2012-12" db="EMBL/GenBank/DDBJ databases">
        <title>The Genome Sequence of Bacillus cereus ISP2954.</title>
        <authorList>
            <consortium name="The Broad Institute Genome Sequencing Platform"/>
            <consortium name="The Broad Institute Genome Sequencing Center for Infectious Disease"/>
            <person name="Feldgarden M."/>
            <person name="Van der Auwera G.A."/>
            <person name="Mahillon J."/>
            <person name="Duprez V."/>
            <person name="Timmery S."/>
            <person name="Mattelet C."/>
            <person name="Dierick K."/>
            <person name="Sun M."/>
            <person name="Yu Z."/>
            <person name="Zhu L."/>
            <person name="Hu X."/>
            <person name="Shank E.B."/>
            <person name="Swiecicka I."/>
            <person name="Hansen B.M."/>
            <person name="Andrup L."/>
            <person name="Walker B."/>
            <person name="Young S.K."/>
            <person name="Zeng Q."/>
            <person name="Gargeya S."/>
            <person name="Fitzgerald M."/>
            <person name="Haas B."/>
            <person name="Abouelleil A."/>
            <person name="Alvarado L."/>
            <person name="Arachchi H.M."/>
            <person name="Berlin A.M."/>
            <person name="Chapman S.B."/>
            <person name="Dewar J."/>
            <person name="Goldberg J."/>
            <person name="Griggs A."/>
            <person name="Gujja S."/>
            <person name="Hansen M."/>
            <person name="Howarth C."/>
            <person name="Imamovic A."/>
            <person name="Larimer J."/>
            <person name="McCowan C."/>
            <person name="Murphy C."/>
            <person name="Neiman D."/>
            <person name="Pearson M."/>
            <person name="Priest M."/>
            <person name="Roberts A."/>
            <person name="Saif S."/>
            <person name="Shea T."/>
            <person name="Sisk P."/>
            <person name="Sykes S."/>
            <person name="Wortman J."/>
            <person name="Nusbaum C."/>
            <person name="Birren B."/>
        </authorList>
    </citation>
    <scope>NUCLEOTIDE SEQUENCE [LARGE SCALE GENOMIC DNA]</scope>
    <source>
        <strain evidence="2 3">ISP2954</strain>
    </source>
</reference>
<sequence length="53" mass="6527">MIDYYQMFLITMAGIALFFLYTTCWKTNEKKQMEVFNCSILFYLLNYLFLKFL</sequence>
<organism evidence="2 3">
    <name type="scientific">Bacillus cereus ISP2954</name>
    <dbReference type="NCBI Taxonomy" id="1053215"/>
    <lineage>
        <taxon>Bacteria</taxon>
        <taxon>Bacillati</taxon>
        <taxon>Bacillota</taxon>
        <taxon>Bacilli</taxon>
        <taxon>Bacillales</taxon>
        <taxon>Bacillaceae</taxon>
        <taxon>Bacillus</taxon>
        <taxon>Bacillus cereus group</taxon>
    </lineage>
</organism>
<keyword evidence="1" id="KW-1133">Transmembrane helix</keyword>
<evidence type="ECO:0000313" key="2">
    <source>
        <dbReference type="EMBL" id="EOP63551.1"/>
    </source>
</evidence>
<proteinExistence type="predicted"/>
<dbReference type="AlphaFoldDB" id="A0A9W5QGB1"/>
<protein>
    <submittedName>
        <fullName evidence="2">Uncharacterized protein</fullName>
    </submittedName>
</protein>
<evidence type="ECO:0000256" key="1">
    <source>
        <dbReference type="SAM" id="Phobius"/>
    </source>
</evidence>
<gene>
    <name evidence="2" type="ORF">IGU_03481</name>
</gene>
<accession>A0A9W5QGB1</accession>
<feature type="transmembrane region" description="Helical" evidence="1">
    <location>
        <begin position="6"/>
        <end position="23"/>
    </location>
</feature>
<comment type="caution">
    <text evidence="2">The sequence shown here is derived from an EMBL/GenBank/DDBJ whole genome shotgun (WGS) entry which is preliminary data.</text>
</comment>
<keyword evidence="1" id="KW-0472">Membrane</keyword>
<keyword evidence="1" id="KW-0812">Transmembrane</keyword>
<evidence type="ECO:0000313" key="3">
    <source>
        <dbReference type="Proteomes" id="UP000013989"/>
    </source>
</evidence>
<feature type="transmembrane region" description="Helical" evidence="1">
    <location>
        <begin position="35"/>
        <end position="52"/>
    </location>
</feature>
<dbReference type="Proteomes" id="UP000013989">
    <property type="component" value="Unassembled WGS sequence"/>
</dbReference>
<dbReference type="EMBL" id="AHEJ01000057">
    <property type="protein sequence ID" value="EOP63551.1"/>
    <property type="molecule type" value="Genomic_DNA"/>
</dbReference>
<name>A0A9W5QGB1_BACCE</name>